<sequence>MCSDVAIEVKGVSKCFHLYDAPRDRFLQFFNGKRKQYFREFWALRNVSFIVNKGETVGIIGRNGSGKSTLLQIICGTLTPSTGSILTTGRVAALLELGSGFNPDFSGRENVYMNAAILGLSKEETDERFSAIEAFAEIGSFIDQPVKSYSSGMMVRLAFAVAINVDPQILIVDEALSVGDELFQRKCFARIEAIKAAGATILFVSHSGSAIVELCDRAILLDNGDKLTEGLPKSVIGKYQKLLYAPSEKVDAIRTAVSLAEAASAPGATALQQGPSSKKMPEELEEFFDPHLKSQSEISYESHGALIRCPQIINQAGEPVNCLKRGCTYRYTYEVCFAVAATAVRFGMMIKTLAGVELGGAATALHAQDAISYVDSGVLIRIEFAFECNLNAGTYFLNAGVLGATSAGETYLHRLLDACLFRVLPGPDLLATGIIDFKCVPDVLISSKNEIERLDH</sequence>
<name>A0A5M9ISI6_9PSED</name>
<proteinExistence type="inferred from homology"/>
<dbReference type="Pfam" id="PF14524">
    <property type="entry name" value="Wzt_C"/>
    <property type="match status" value="1"/>
</dbReference>
<dbReference type="GO" id="GO:0016887">
    <property type="term" value="F:ATP hydrolysis activity"/>
    <property type="evidence" value="ECO:0007669"/>
    <property type="project" value="InterPro"/>
</dbReference>
<dbReference type="PROSITE" id="PS50893">
    <property type="entry name" value="ABC_TRANSPORTER_2"/>
    <property type="match status" value="1"/>
</dbReference>
<keyword evidence="3" id="KW-0547">Nucleotide-binding</keyword>
<evidence type="ECO:0000259" key="5">
    <source>
        <dbReference type="PROSITE" id="PS50893"/>
    </source>
</evidence>
<evidence type="ECO:0000256" key="1">
    <source>
        <dbReference type="ARBA" id="ARBA00005417"/>
    </source>
</evidence>
<dbReference type="AlphaFoldDB" id="A0A5M9ISI6"/>
<dbReference type="GO" id="GO:0140359">
    <property type="term" value="F:ABC-type transporter activity"/>
    <property type="evidence" value="ECO:0007669"/>
    <property type="project" value="InterPro"/>
</dbReference>
<keyword evidence="2" id="KW-0813">Transport</keyword>
<dbReference type="Gene3D" id="3.40.50.300">
    <property type="entry name" value="P-loop containing nucleotide triphosphate hydrolases"/>
    <property type="match status" value="1"/>
</dbReference>
<dbReference type="RefSeq" id="WP_150296086.1">
    <property type="nucleotide sequence ID" value="NZ_VTFH01000002.1"/>
</dbReference>
<dbReference type="GO" id="GO:0016020">
    <property type="term" value="C:membrane"/>
    <property type="evidence" value="ECO:0007669"/>
    <property type="project" value="InterPro"/>
</dbReference>
<dbReference type="InterPro" id="IPR003593">
    <property type="entry name" value="AAA+_ATPase"/>
</dbReference>
<dbReference type="InterPro" id="IPR029439">
    <property type="entry name" value="Wzt_C"/>
</dbReference>
<evidence type="ECO:0000313" key="7">
    <source>
        <dbReference type="Proteomes" id="UP000323425"/>
    </source>
</evidence>
<comment type="caution">
    <text evidence="6">The sequence shown here is derived from an EMBL/GenBank/DDBJ whole genome shotgun (WGS) entry which is preliminary data.</text>
</comment>
<gene>
    <name evidence="6" type="primary">tagH_1</name>
    <name evidence="6" type="ORF">FX985_05410</name>
</gene>
<protein>
    <submittedName>
        <fullName evidence="6">Teichoic acids export ATP-binding protein TagH</fullName>
    </submittedName>
</protein>
<dbReference type="CDD" id="cd10147">
    <property type="entry name" value="Wzt_C-like"/>
    <property type="match status" value="1"/>
</dbReference>
<feature type="domain" description="ABC transporter" evidence="5">
    <location>
        <begin position="27"/>
        <end position="248"/>
    </location>
</feature>
<dbReference type="EMBL" id="VTFH01000002">
    <property type="protein sequence ID" value="KAA8559042.1"/>
    <property type="molecule type" value="Genomic_DNA"/>
</dbReference>
<accession>A0A5M9ISI6</accession>
<comment type="similarity">
    <text evidence="1">Belongs to the ABC transporter superfamily.</text>
</comment>
<dbReference type="CDD" id="cd03220">
    <property type="entry name" value="ABC_KpsT_Wzt"/>
    <property type="match status" value="1"/>
</dbReference>
<dbReference type="InterPro" id="IPR050683">
    <property type="entry name" value="Bact_Polysacc_Export_ATP-bd"/>
</dbReference>
<dbReference type="InterPro" id="IPR003439">
    <property type="entry name" value="ABC_transporter-like_ATP-bd"/>
</dbReference>
<evidence type="ECO:0000256" key="3">
    <source>
        <dbReference type="ARBA" id="ARBA00022741"/>
    </source>
</evidence>
<organism evidence="6 7">
    <name type="scientific">Pseudomonas extremaustralis</name>
    <dbReference type="NCBI Taxonomy" id="359110"/>
    <lineage>
        <taxon>Bacteria</taxon>
        <taxon>Pseudomonadati</taxon>
        <taxon>Pseudomonadota</taxon>
        <taxon>Gammaproteobacteria</taxon>
        <taxon>Pseudomonadales</taxon>
        <taxon>Pseudomonadaceae</taxon>
        <taxon>Pseudomonas</taxon>
    </lineage>
</organism>
<dbReference type="GO" id="GO:0005524">
    <property type="term" value="F:ATP binding"/>
    <property type="evidence" value="ECO:0007669"/>
    <property type="project" value="UniProtKB-KW"/>
</dbReference>
<reference evidence="6 7" key="1">
    <citation type="journal article" date="2018" name="Plant Biotechnol. Rep.">
        <title>Diversity and antifungal activity of endophytic bacteria associated with Panax ginseng seedlings.</title>
        <authorList>
            <person name="Park J.M."/>
            <person name="Hong C.E."/>
            <person name="Jo S.H."/>
        </authorList>
    </citation>
    <scope>NUCLEOTIDE SEQUENCE [LARGE SCALE GENOMIC DNA]</scope>
    <source>
        <strain evidence="6 7">PgKB38</strain>
    </source>
</reference>
<dbReference type="InterPro" id="IPR017871">
    <property type="entry name" value="ABC_transporter-like_CS"/>
</dbReference>
<evidence type="ECO:0000256" key="4">
    <source>
        <dbReference type="ARBA" id="ARBA00022840"/>
    </source>
</evidence>
<dbReference type="Pfam" id="PF00005">
    <property type="entry name" value="ABC_tran"/>
    <property type="match status" value="1"/>
</dbReference>
<dbReference type="PANTHER" id="PTHR46743:SF2">
    <property type="entry name" value="TEICHOIC ACIDS EXPORT ATP-BINDING PROTEIN TAGH"/>
    <property type="match status" value="1"/>
</dbReference>
<dbReference type="Gene3D" id="2.70.50.60">
    <property type="entry name" value="abc- transporter (atp binding component) like domain"/>
    <property type="match status" value="1"/>
</dbReference>
<dbReference type="SMART" id="SM00382">
    <property type="entry name" value="AAA"/>
    <property type="match status" value="1"/>
</dbReference>
<dbReference type="InterPro" id="IPR027417">
    <property type="entry name" value="P-loop_NTPase"/>
</dbReference>
<dbReference type="InterPro" id="IPR015860">
    <property type="entry name" value="ABC_transpr_TagH-like"/>
</dbReference>
<dbReference type="Proteomes" id="UP000323425">
    <property type="component" value="Unassembled WGS sequence"/>
</dbReference>
<evidence type="ECO:0000313" key="6">
    <source>
        <dbReference type="EMBL" id="KAA8559042.1"/>
    </source>
</evidence>
<dbReference type="PANTHER" id="PTHR46743">
    <property type="entry name" value="TEICHOIC ACIDS EXPORT ATP-BINDING PROTEIN TAGH"/>
    <property type="match status" value="1"/>
</dbReference>
<evidence type="ECO:0000256" key="2">
    <source>
        <dbReference type="ARBA" id="ARBA00022448"/>
    </source>
</evidence>
<keyword evidence="4 6" id="KW-0067">ATP-binding</keyword>
<dbReference type="SUPFAM" id="SSF52540">
    <property type="entry name" value="P-loop containing nucleoside triphosphate hydrolases"/>
    <property type="match status" value="1"/>
</dbReference>
<dbReference type="PROSITE" id="PS00211">
    <property type="entry name" value="ABC_TRANSPORTER_1"/>
    <property type="match status" value="1"/>
</dbReference>